<evidence type="ECO:0000256" key="1">
    <source>
        <dbReference type="ARBA" id="ARBA00004167"/>
    </source>
</evidence>
<dbReference type="InterPro" id="IPR044839">
    <property type="entry name" value="NDR1-like"/>
</dbReference>
<evidence type="ECO:0000256" key="4">
    <source>
        <dbReference type="ARBA" id="ARBA00023136"/>
    </source>
</evidence>
<feature type="region of interest" description="Disordered" evidence="5">
    <location>
        <begin position="1"/>
        <end position="69"/>
    </location>
</feature>
<dbReference type="OrthoDB" id="1917746at2759"/>
<dbReference type="EMBL" id="LFYR01000811">
    <property type="protein sequence ID" value="KMZ68815.1"/>
    <property type="molecule type" value="Genomic_DNA"/>
</dbReference>
<keyword evidence="2 6" id="KW-0812">Transmembrane</keyword>
<comment type="caution">
    <text evidence="8">The sequence shown here is derived from an EMBL/GenBank/DDBJ whole genome shotgun (WGS) entry which is preliminary data.</text>
</comment>
<gene>
    <name evidence="8" type="ORF">ZOSMA_22G01110</name>
</gene>
<feature type="domain" description="Late embryogenesis abundant protein LEA-2 subgroup" evidence="7">
    <location>
        <begin position="134"/>
        <end position="236"/>
    </location>
</feature>
<dbReference type="GO" id="GO:0016020">
    <property type="term" value="C:membrane"/>
    <property type="evidence" value="ECO:0007669"/>
    <property type="project" value="UniProtKB-SubCell"/>
</dbReference>
<dbReference type="STRING" id="29655.A0A0K9PKP4"/>
<dbReference type="Proteomes" id="UP000036987">
    <property type="component" value="Unassembled WGS sequence"/>
</dbReference>
<dbReference type="PANTHER" id="PTHR31234">
    <property type="entry name" value="LATE EMBRYOGENESIS ABUNDANT (LEA) HYDROXYPROLINE-RICH GLYCOPROTEIN FAMILY"/>
    <property type="match status" value="1"/>
</dbReference>
<comment type="subcellular location">
    <subcellularLocation>
        <location evidence="1">Membrane</location>
        <topology evidence="1">Single-pass membrane protein</topology>
    </subcellularLocation>
</comment>
<evidence type="ECO:0000313" key="9">
    <source>
        <dbReference type="Proteomes" id="UP000036987"/>
    </source>
</evidence>
<name>A0A0K9PKP4_ZOSMR</name>
<evidence type="ECO:0000256" key="6">
    <source>
        <dbReference type="SAM" id="Phobius"/>
    </source>
</evidence>
<dbReference type="OMA" id="MANYHRI"/>
<dbReference type="AlphaFoldDB" id="A0A0K9PKP4"/>
<dbReference type="PANTHER" id="PTHR31234:SF72">
    <property type="entry name" value="NDR1_HIN1-LIKE PROTEIN 6"/>
    <property type="match status" value="1"/>
</dbReference>
<dbReference type="Pfam" id="PF03168">
    <property type="entry name" value="LEA_2"/>
    <property type="match status" value="1"/>
</dbReference>
<accession>A0A0K9PKP4</accession>
<dbReference type="GO" id="GO:0098542">
    <property type="term" value="P:defense response to other organism"/>
    <property type="evidence" value="ECO:0007669"/>
    <property type="project" value="InterPro"/>
</dbReference>
<evidence type="ECO:0000256" key="3">
    <source>
        <dbReference type="ARBA" id="ARBA00022989"/>
    </source>
</evidence>
<evidence type="ECO:0000256" key="5">
    <source>
        <dbReference type="SAM" id="MobiDB-lite"/>
    </source>
</evidence>
<keyword evidence="9" id="KW-1185">Reference proteome</keyword>
<evidence type="ECO:0000256" key="2">
    <source>
        <dbReference type="ARBA" id="ARBA00022692"/>
    </source>
</evidence>
<keyword evidence="3 6" id="KW-1133">Transmembrane helix</keyword>
<keyword evidence="4 6" id="KW-0472">Membrane</keyword>
<evidence type="ECO:0000313" key="8">
    <source>
        <dbReference type="EMBL" id="KMZ68815.1"/>
    </source>
</evidence>
<reference evidence="9" key="1">
    <citation type="journal article" date="2016" name="Nature">
        <title>The genome of the seagrass Zostera marina reveals angiosperm adaptation to the sea.</title>
        <authorList>
            <person name="Olsen J.L."/>
            <person name="Rouze P."/>
            <person name="Verhelst B."/>
            <person name="Lin Y.-C."/>
            <person name="Bayer T."/>
            <person name="Collen J."/>
            <person name="Dattolo E."/>
            <person name="De Paoli E."/>
            <person name="Dittami S."/>
            <person name="Maumus F."/>
            <person name="Michel G."/>
            <person name="Kersting A."/>
            <person name="Lauritano C."/>
            <person name="Lohaus R."/>
            <person name="Toepel M."/>
            <person name="Tonon T."/>
            <person name="Vanneste K."/>
            <person name="Amirebrahimi M."/>
            <person name="Brakel J."/>
            <person name="Bostroem C."/>
            <person name="Chovatia M."/>
            <person name="Grimwood J."/>
            <person name="Jenkins J.W."/>
            <person name="Jueterbock A."/>
            <person name="Mraz A."/>
            <person name="Stam W.T."/>
            <person name="Tice H."/>
            <person name="Bornberg-Bauer E."/>
            <person name="Green P.J."/>
            <person name="Pearson G.A."/>
            <person name="Procaccini G."/>
            <person name="Duarte C.M."/>
            <person name="Schmutz J."/>
            <person name="Reusch T.B.H."/>
            <person name="Van de Peer Y."/>
        </authorList>
    </citation>
    <scope>NUCLEOTIDE SEQUENCE [LARGE SCALE GENOMIC DNA]</scope>
    <source>
        <strain evidence="9">cv. Finnish</strain>
    </source>
</reference>
<dbReference type="Gene3D" id="2.60.40.1820">
    <property type="match status" value="1"/>
</dbReference>
<dbReference type="InterPro" id="IPR004864">
    <property type="entry name" value="LEA_2"/>
</dbReference>
<evidence type="ECO:0000259" key="7">
    <source>
        <dbReference type="Pfam" id="PF03168"/>
    </source>
</evidence>
<organism evidence="8 9">
    <name type="scientific">Zostera marina</name>
    <name type="common">Eelgrass</name>
    <dbReference type="NCBI Taxonomy" id="29655"/>
    <lineage>
        <taxon>Eukaryota</taxon>
        <taxon>Viridiplantae</taxon>
        <taxon>Streptophyta</taxon>
        <taxon>Embryophyta</taxon>
        <taxon>Tracheophyta</taxon>
        <taxon>Spermatophyta</taxon>
        <taxon>Magnoliopsida</taxon>
        <taxon>Liliopsida</taxon>
        <taxon>Zosteraceae</taxon>
        <taxon>Zostera</taxon>
    </lineage>
</organism>
<protein>
    <submittedName>
        <fullName evidence="8">Harpin-induced like protein 21</fullName>
    </submittedName>
</protein>
<feature type="transmembrane region" description="Helical" evidence="6">
    <location>
        <begin position="71"/>
        <end position="101"/>
    </location>
</feature>
<sequence length="323" mass="35559">MADEIDHHQSLTMATEPPKVHPVDVESGQPTATKPTAPLIPPGSAYSDRRSTVPVFPPPPPKSKRRRGGSCLCRCICWPLLVLLILIVLIGITVGILYLIYRPKIPDYSVENLTVKTFNVNSTSGSASAAFDVTIRTYNPNKKIGIYYVDGSDLSAWYGDTKLCEGELPVFYQGHRNETMMNVVMAGETQMSDEVVKDLDAVRNSGSVPLKIKGTVPVRIKFGGLKLRKMKFKVRCDIVVDSLSTGDDVMMKSKSCSFKFELGVKSDVEKIRESAIAGDLLPELETDDERSSFNDAGPGSIRRSSRVSRAPNWTRDFDLGILS</sequence>
<proteinExistence type="predicted"/>